<feature type="non-terminal residue" evidence="2">
    <location>
        <position position="1"/>
    </location>
</feature>
<sequence length="159" mass="18542">RETLQAYEYLCHIEEAKEWIEAILEIDMGPTTQVETELKNGVYLAKLAKSFEPNIVKKIFEAPNLQYRHTDNIYFFLAFLRKIGLPEVFYFETIDLYESKNMPRVIYCIHALGHYLFDKGQAPALRNLLGKIDFTSDELDEKQRQLDEAGTLLPEFSTV</sequence>
<accession>A0A4P9YHG1</accession>
<organism evidence="2 3">
    <name type="scientific">Rozella allomycis (strain CSF55)</name>
    <dbReference type="NCBI Taxonomy" id="988480"/>
    <lineage>
        <taxon>Eukaryota</taxon>
        <taxon>Fungi</taxon>
        <taxon>Fungi incertae sedis</taxon>
        <taxon>Cryptomycota</taxon>
        <taxon>Cryptomycota incertae sedis</taxon>
        <taxon>Rozella</taxon>
    </lineage>
</organism>
<dbReference type="GO" id="GO:0005096">
    <property type="term" value="F:GTPase activator activity"/>
    <property type="evidence" value="ECO:0007669"/>
    <property type="project" value="TreeGrafter"/>
</dbReference>
<dbReference type="PANTHER" id="PTHR14149">
    <property type="entry name" value="RAS GTPASE-ACTIVATING PROTEIN WITH IQ MOTIF"/>
    <property type="match status" value="1"/>
</dbReference>
<reference evidence="3" key="1">
    <citation type="journal article" date="2018" name="Nat. Microbiol.">
        <title>Leveraging single-cell genomics to expand the fungal tree of life.</title>
        <authorList>
            <person name="Ahrendt S.R."/>
            <person name="Quandt C.A."/>
            <person name="Ciobanu D."/>
            <person name="Clum A."/>
            <person name="Salamov A."/>
            <person name="Andreopoulos B."/>
            <person name="Cheng J.F."/>
            <person name="Woyke T."/>
            <person name="Pelin A."/>
            <person name="Henrissat B."/>
            <person name="Reynolds N.K."/>
            <person name="Benny G.L."/>
            <person name="Smith M.E."/>
            <person name="James T.Y."/>
            <person name="Grigoriev I.V."/>
        </authorList>
    </citation>
    <scope>NUCLEOTIDE SEQUENCE [LARGE SCALE GENOMIC DNA]</scope>
    <source>
        <strain evidence="3">CSF55</strain>
    </source>
</reference>
<dbReference type="InterPro" id="IPR001715">
    <property type="entry name" value="CH_dom"/>
</dbReference>
<dbReference type="SMART" id="SM00033">
    <property type="entry name" value="CH"/>
    <property type="match status" value="1"/>
</dbReference>
<evidence type="ECO:0000313" key="2">
    <source>
        <dbReference type="EMBL" id="RKP18785.1"/>
    </source>
</evidence>
<dbReference type="GO" id="GO:0051015">
    <property type="term" value="F:actin filament binding"/>
    <property type="evidence" value="ECO:0007669"/>
    <property type="project" value="TreeGrafter"/>
</dbReference>
<dbReference type="InterPro" id="IPR036872">
    <property type="entry name" value="CH_dom_sf"/>
</dbReference>
<evidence type="ECO:0000259" key="1">
    <source>
        <dbReference type="PROSITE" id="PS50021"/>
    </source>
</evidence>
<dbReference type="Proteomes" id="UP000281549">
    <property type="component" value="Unassembled WGS sequence"/>
</dbReference>
<name>A0A4P9YHG1_ROZAC</name>
<dbReference type="CDD" id="cd21206">
    <property type="entry name" value="CH_IQGAP"/>
    <property type="match status" value="1"/>
</dbReference>
<dbReference type="GO" id="GO:0005938">
    <property type="term" value="C:cell cortex"/>
    <property type="evidence" value="ECO:0007669"/>
    <property type="project" value="TreeGrafter"/>
</dbReference>
<feature type="domain" description="Calponin-homology (CH)" evidence="1">
    <location>
        <begin position="10"/>
        <end position="116"/>
    </location>
</feature>
<dbReference type="Gene3D" id="1.10.418.10">
    <property type="entry name" value="Calponin-like domain"/>
    <property type="match status" value="1"/>
</dbReference>
<dbReference type="EMBL" id="ML005368">
    <property type="protein sequence ID" value="RKP18785.1"/>
    <property type="molecule type" value="Genomic_DNA"/>
</dbReference>
<dbReference type="SUPFAM" id="SSF47576">
    <property type="entry name" value="Calponin-homology domain, CH-domain"/>
    <property type="match status" value="1"/>
</dbReference>
<gene>
    <name evidence="2" type="ORF">ROZALSC1DRAFT_7081</name>
</gene>
<proteinExistence type="predicted"/>
<dbReference type="AlphaFoldDB" id="A0A4P9YHG1"/>
<evidence type="ECO:0000313" key="3">
    <source>
        <dbReference type="Proteomes" id="UP000281549"/>
    </source>
</evidence>
<dbReference type="GO" id="GO:1903479">
    <property type="term" value="P:mitotic actomyosin contractile ring assembly actin filament organization"/>
    <property type="evidence" value="ECO:0007669"/>
    <property type="project" value="TreeGrafter"/>
</dbReference>
<dbReference type="PROSITE" id="PS50021">
    <property type="entry name" value="CH"/>
    <property type="match status" value="1"/>
</dbReference>
<feature type="non-terminal residue" evidence="2">
    <location>
        <position position="159"/>
    </location>
</feature>
<dbReference type="PANTHER" id="PTHR14149:SF14">
    <property type="entry name" value="CALPONIN-HOMOLOGY (CH) DOMAIN-CONTAINING PROTEIN"/>
    <property type="match status" value="1"/>
</dbReference>
<dbReference type="Pfam" id="PF00307">
    <property type="entry name" value="CH"/>
    <property type="match status" value="1"/>
</dbReference>
<protein>
    <recommendedName>
        <fullName evidence="1">Calponin-homology (CH) domain-containing protein</fullName>
    </recommendedName>
</protein>
<dbReference type="GO" id="GO:0005516">
    <property type="term" value="F:calmodulin binding"/>
    <property type="evidence" value="ECO:0007669"/>
    <property type="project" value="TreeGrafter"/>
</dbReference>